<feature type="domain" description="HORMA" evidence="7">
    <location>
        <begin position="514"/>
        <end position="788"/>
    </location>
</feature>
<keyword evidence="4" id="KW-0539">Nucleus</keyword>
<dbReference type="SUPFAM" id="SSF56019">
    <property type="entry name" value="The spindle assembly checkpoint protein mad2"/>
    <property type="match status" value="1"/>
</dbReference>
<dbReference type="InterPro" id="IPR003511">
    <property type="entry name" value="HORMA_dom"/>
</dbReference>
<feature type="compositionally biased region" description="Low complexity" evidence="6">
    <location>
        <begin position="1267"/>
        <end position="1287"/>
    </location>
</feature>
<evidence type="ECO:0000256" key="2">
    <source>
        <dbReference type="ARBA" id="ARBA00004286"/>
    </source>
</evidence>
<evidence type="ECO:0000313" key="9">
    <source>
        <dbReference type="Proteomes" id="UP000613580"/>
    </source>
</evidence>
<comment type="caution">
    <text evidence="8">The sequence shown here is derived from an EMBL/GenBank/DDBJ whole genome shotgun (WGS) entry which is preliminary data.</text>
</comment>
<evidence type="ECO:0000256" key="5">
    <source>
        <dbReference type="ARBA" id="ARBA00023254"/>
    </source>
</evidence>
<dbReference type="EMBL" id="JACAZE010000001">
    <property type="protein sequence ID" value="KAF7322313.1"/>
    <property type="molecule type" value="Genomic_DNA"/>
</dbReference>
<evidence type="ECO:0000259" key="7">
    <source>
        <dbReference type="PROSITE" id="PS50815"/>
    </source>
</evidence>
<proteinExistence type="predicted"/>
<dbReference type="GO" id="GO:0007130">
    <property type="term" value="P:synaptonemal complex assembly"/>
    <property type="evidence" value="ECO:0007669"/>
    <property type="project" value="TreeGrafter"/>
</dbReference>
<comment type="subcellular location">
    <subcellularLocation>
        <location evidence="2">Chromosome</location>
    </subcellularLocation>
    <subcellularLocation>
        <location evidence="1">Nucleus</location>
    </subcellularLocation>
</comment>
<dbReference type="InterPro" id="IPR013083">
    <property type="entry name" value="Znf_RING/FYVE/PHD"/>
</dbReference>
<dbReference type="GO" id="GO:0005634">
    <property type="term" value="C:nucleus"/>
    <property type="evidence" value="ECO:0007669"/>
    <property type="project" value="UniProtKB-SubCell"/>
</dbReference>
<dbReference type="OrthoDB" id="1928087at2759"/>
<gene>
    <name evidence="8" type="ORF">HMN09_00009000</name>
</gene>
<dbReference type="Proteomes" id="UP000613580">
    <property type="component" value="Unassembled WGS sequence"/>
</dbReference>
<accession>A0A8H6TQU7</accession>
<evidence type="ECO:0000313" key="8">
    <source>
        <dbReference type="EMBL" id="KAF7322313.1"/>
    </source>
</evidence>
<evidence type="ECO:0000256" key="4">
    <source>
        <dbReference type="ARBA" id="ARBA00023242"/>
    </source>
</evidence>
<dbReference type="InterPro" id="IPR051294">
    <property type="entry name" value="HORMA_MeioticProgression"/>
</dbReference>
<dbReference type="SUPFAM" id="SSF57903">
    <property type="entry name" value="FYVE/PHD zinc finger"/>
    <property type="match status" value="1"/>
</dbReference>
<keyword evidence="3" id="KW-0158">Chromosome</keyword>
<keyword evidence="9" id="KW-1185">Reference proteome</keyword>
<dbReference type="GO" id="GO:0051598">
    <property type="term" value="P:meiotic recombination checkpoint signaling"/>
    <property type="evidence" value="ECO:0007669"/>
    <property type="project" value="TreeGrafter"/>
</dbReference>
<dbReference type="Pfam" id="PF02301">
    <property type="entry name" value="HORMA"/>
    <property type="match status" value="2"/>
</dbReference>
<sequence length="1334" mass="149305">MVIQDLPPELLELVFLKCAGQTLKITHVCTFWRDVALKIPALWASITVAASHAESWPPVDEVLRRLQLSGNHPLTISLTCLRNPETKNQSPNASGGIVQALELFLQNLHRWKTVMFDFRLQPPPINFPAFLAERGAPQLEQLELYPATWSPLLGSFAIPWLTTILTNLPQLAYFVAHSGQFPRSFFARTSWEALTRLKVAARLPEAAWTQILSTTTRLVDCELYNIGDRHEVVTAMPSESLMVLAHLQTLVLGSQVTFEPFFNAITAPNLHVLELGTRAQQMWWTPQTQLVAFLRRSLCPLTSLTIRDLYGRQGPHELKEIFERVGDTLVELRLTSDVSSRPELAKDSGHFNGVVQGNAGIHDRIIIDLAGGLLPQLEHLTVHIGAYSTDGVFGRMVASRWKGQTRFAKLSRVEVVCEKGFLPHAQDIEILEALFRDGLQGSTLEVSREKLEEFFQTHKRSGNPGLRPRGQRRQGKVGTGDMTFSLLLPTFTIPLQCSTMQAQSTRTEVATTSAQSLVAIQTLLRASLGCITFLRDLLPSENFTDSHFTSAEDSFLSSQPSDANRSIDSSHGNSKNVNGFKIMTMTRGYTHEADKILNYLARLPISSPSYQDSLNFFIFAIYLVCSSFFLVCALFSLTQAFLHKDEKDPNNIVEAYTFNFHYHTIPGTSTVIPLMSVGENKKHAGKDPVSLAAKRGKAPTLKDVKKSTILKTLIHSTTQMDVLPKRRFAAFKLFYTDETPAEYEPPHFQAGDAQRDKWYFMTHDMDEVPDNWKVGQVDTGHHAVNLSVASIATYLPSSTENDHATFTGTVSRSNAAPPPLTPVEEAAVRAEQVAKQAEDAENRNVVWAADAAVEGDDMDCPGEDEETFQGKLRWDAEVGMVPIGIRNGDGLIEPIPVELEAEKQFGGTSQLVPTRLDELNALGQFDNANMEQTQSFPGLPQGQQARTIPLIDSLPPSDVLSSSTIADILDTQIDIDTQRLQALALENQNIGDDDAEMLDMETQPDPIQSFDAEMEDRIQEDLPTPKPVKRKGKRVEDRGLQCECDVTIEDDQCFCEDCGRWYHVWCMGFHSAQDQRLPEDFVCFDCRVHADNSWELIKVDLYPKMLSNFKDLALFRRAIKISEMHNPPVVAEFAKLVGKPRSLVEFVPNSLVRGCDNILARQLFKRLENEGFIMEHTLELDDLGFLETRSKATNNKSKSKGKQTKQRKNVQKTRYTFDYACLKTERYTDYFDPAKESQLLDLPQKKEKPAVKGRRIPDSEPEPEPQQPLIPETQPIIDDSQTQDDTQMPLDINIVARSALSKRTHSHSDSGAAPAPRPKKKVKISIAPAVDLAE</sequence>
<dbReference type="PANTHER" id="PTHR48225:SF7">
    <property type="entry name" value="MEIOSIS-SPECIFIC PROTEIN HOP1"/>
    <property type="match status" value="1"/>
</dbReference>
<evidence type="ECO:0000256" key="1">
    <source>
        <dbReference type="ARBA" id="ARBA00004123"/>
    </source>
</evidence>
<organism evidence="8 9">
    <name type="scientific">Mycena chlorophos</name>
    <name type="common">Agaric fungus</name>
    <name type="synonym">Agaricus chlorophos</name>
    <dbReference type="NCBI Taxonomy" id="658473"/>
    <lineage>
        <taxon>Eukaryota</taxon>
        <taxon>Fungi</taxon>
        <taxon>Dikarya</taxon>
        <taxon>Basidiomycota</taxon>
        <taxon>Agaricomycotina</taxon>
        <taxon>Agaricomycetes</taxon>
        <taxon>Agaricomycetidae</taxon>
        <taxon>Agaricales</taxon>
        <taxon>Marasmiineae</taxon>
        <taxon>Mycenaceae</taxon>
        <taxon>Mycena</taxon>
    </lineage>
</organism>
<dbReference type="InterPro" id="IPR036570">
    <property type="entry name" value="HORMA_dom_sf"/>
</dbReference>
<reference evidence="8" key="1">
    <citation type="submission" date="2020-05" db="EMBL/GenBank/DDBJ databases">
        <title>Mycena genomes resolve the evolution of fungal bioluminescence.</title>
        <authorList>
            <person name="Tsai I.J."/>
        </authorList>
    </citation>
    <scope>NUCLEOTIDE SEQUENCE</scope>
    <source>
        <strain evidence="8">110903Hualien_Pintung</strain>
    </source>
</reference>
<dbReference type="PROSITE" id="PS50815">
    <property type="entry name" value="HORMA"/>
    <property type="match status" value="1"/>
</dbReference>
<protein>
    <submittedName>
        <fullName evidence="8">HORMA domain-containing protein</fullName>
    </submittedName>
</protein>
<evidence type="ECO:0000256" key="3">
    <source>
        <dbReference type="ARBA" id="ARBA00022454"/>
    </source>
</evidence>
<dbReference type="Gene3D" id="3.30.40.10">
    <property type="entry name" value="Zinc/RING finger domain, C3HC4 (zinc finger)"/>
    <property type="match status" value="1"/>
</dbReference>
<feature type="region of interest" description="Disordered" evidence="6">
    <location>
        <begin position="458"/>
        <end position="477"/>
    </location>
</feature>
<dbReference type="Gene3D" id="3.30.900.10">
    <property type="entry name" value="HORMA domain"/>
    <property type="match status" value="1"/>
</dbReference>
<name>A0A8H6TQU7_MYCCL</name>
<dbReference type="InterPro" id="IPR011011">
    <property type="entry name" value="Znf_FYVE_PHD"/>
</dbReference>
<dbReference type="PANTHER" id="PTHR48225">
    <property type="entry name" value="HORMA DOMAIN-CONTAINING PROTEIN 1"/>
    <property type="match status" value="1"/>
</dbReference>
<dbReference type="GO" id="GO:0005694">
    <property type="term" value="C:chromosome"/>
    <property type="evidence" value="ECO:0007669"/>
    <property type="project" value="UniProtKB-SubCell"/>
</dbReference>
<evidence type="ECO:0000256" key="6">
    <source>
        <dbReference type="SAM" id="MobiDB-lite"/>
    </source>
</evidence>
<feature type="compositionally biased region" description="Basic and acidic residues" evidence="6">
    <location>
        <begin position="1243"/>
        <end position="1258"/>
    </location>
</feature>
<feature type="region of interest" description="Disordered" evidence="6">
    <location>
        <begin position="1238"/>
        <end position="1334"/>
    </location>
</feature>
<keyword evidence="5" id="KW-0469">Meiosis</keyword>